<dbReference type="RefSeq" id="XP_012337632.1">
    <property type="nucleotide sequence ID" value="XM_012482209.1"/>
</dbReference>
<feature type="compositionally biased region" description="Low complexity" evidence="1">
    <location>
        <begin position="360"/>
        <end position="378"/>
    </location>
</feature>
<feature type="transmembrane region" description="Helical" evidence="2">
    <location>
        <begin position="670"/>
        <end position="689"/>
    </location>
</feature>
<feature type="compositionally biased region" description="Pro residues" evidence="1">
    <location>
        <begin position="410"/>
        <end position="425"/>
    </location>
</feature>
<feature type="compositionally biased region" description="Low complexity" evidence="1">
    <location>
        <begin position="283"/>
        <end position="298"/>
    </location>
</feature>
<feature type="compositionally biased region" description="Basic and acidic residues" evidence="1">
    <location>
        <begin position="635"/>
        <end position="646"/>
    </location>
</feature>
<keyword evidence="2" id="KW-0812">Transmembrane</keyword>
<keyword evidence="6" id="KW-1185">Reference proteome</keyword>
<feature type="compositionally biased region" description="Polar residues" evidence="1">
    <location>
        <begin position="516"/>
        <end position="526"/>
    </location>
</feature>
<feature type="compositionally biased region" description="Low complexity" evidence="1">
    <location>
        <begin position="333"/>
        <end position="350"/>
    </location>
</feature>
<feature type="region of interest" description="Disordered" evidence="1">
    <location>
        <begin position="795"/>
        <end position="825"/>
    </location>
</feature>
<evidence type="ECO:0008006" key="7">
    <source>
        <dbReference type="Google" id="ProtNLM"/>
    </source>
</evidence>
<dbReference type="OMA" id="NTAICEQ"/>
<gene>
    <name evidence="5" type="ORF">AK88_04599</name>
</gene>
<evidence type="ECO:0000259" key="4">
    <source>
        <dbReference type="Pfam" id="PF12887"/>
    </source>
</evidence>
<feature type="domain" description="Schizont-infected cell agglutination extracellular alpha" evidence="4">
    <location>
        <begin position="33"/>
        <end position="186"/>
    </location>
</feature>
<protein>
    <recommendedName>
        <fullName evidence="7">Schizont-infected cell agglutination C-terminal domain-containing protein</fullName>
    </recommendedName>
</protein>
<feature type="region of interest" description="Disordered" evidence="1">
    <location>
        <begin position="268"/>
        <end position="651"/>
    </location>
</feature>
<dbReference type="VEuPathDB" id="PlasmoDB:AK88_04599"/>
<feature type="compositionally biased region" description="Low complexity" evidence="1">
    <location>
        <begin position="538"/>
        <end position="575"/>
    </location>
</feature>
<organism evidence="5 6">
    <name type="scientific">Plasmodium fragile</name>
    <dbReference type="NCBI Taxonomy" id="5857"/>
    <lineage>
        <taxon>Eukaryota</taxon>
        <taxon>Sar</taxon>
        <taxon>Alveolata</taxon>
        <taxon>Apicomplexa</taxon>
        <taxon>Aconoidasida</taxon>
        <taxon>Haemosporida</taxon>
        <taxon>Plasmodiidae</taxon>
        <taxon>Plasmodium</taxon>
        <taxon>Plasmodium (Plasmodium)</taxon>
    </lineage>
</organism>
<feature type="compositionally biased region" description="Gly residues" evidence="1">
    <location>
        <begin position="589"/>
        <end position="600"/>
    </location>
</feature>
<evidence type="ECO:0000313" key="5">
    <source>
        <dbReference type="EMBL" id="KJP85783.1"/>
    </source>
</evidence>
<proteinExistence type="predicted"/>
<dbReference type="Proteomes" id="UP000054561">
    <property type="component" value="Unassembled WGS sequence"/>
</dbReference>
<dbReference type="Pfam" id="PF12887">
    <property type="entry name" value="SICA_alpha"/>
    <property type="match status" value="1"/>
</dbReference>
<feature type="compositionally biased region" description="Polar residues" evidence="1">
    <location>
        <begin position="444"/>
        <end position="462"/>
    </location>
</feature>
<evidence type="ECO:0000256" key="1">
    <source>
        <dbReference type="SAM" id="MobiDB-lite"/>
    </source>
</evidence>
<evidence type="ECO:0000259" key="3">
    <source>
        <dbReference type="Pfam" id="PF12879"/>
    </source>
</evidence>
<keyword evidence="2" id="KW-1133">Transmembrane helix</keyword>
<dbReference type="InterPro" id="IPR024290">
    <property type="entry name" value="SICA_extracell_a"/>
</dbReference>
<dbReference type="Pfam" id="PF12879">
    <property type="entry name" value="SICA_C"/>
    <property type="match status" value="1"/>
</dbReference>
<feature type="compositionally biased region" description="Low complexity" evidence="1">
    <location>
        <begin position="426"/>
        <end position="443"/>
    </location>
</feature>
<feature type="compositionally biased region" description="Gly residues" evidence="1">
    <location>
        <begin position="396"/>
        <end position="407"/>
    </location>
</feature>
<sequence>MSTQEFARLLAEYVIKRQLPSDEHDTDNGSGSFSATVWSDIEKIFTTLTNQLGEINAYNTAICEQAFPASTHKSQAIRVVCRRMVNIFLFMDGLDRAGKNSWVKREDRMDEWTFERYIRCMMGNVALIELFWNNCAQKAMVETVSMYMHPWREATNYNDNSRWCNDLDYNTLVVGTKYVGLTMAEWIRSWKHENQKGRVGTNKARRTCAAGGTPGTVDSAVAAQDRTPIVRIFHEGEADNVHKAVEQGQTFTQDQRDKLIARLKQERARADGFKSVVENAGQPASAKPAPSKPVAPEATETPQVPAAQHSGVHDGSGSDDDYVATTTKQDARTPQADKPAATKPATTKPVTGGGGDKNGAKPSAPSAAGTSGTGTSSGQPRSDSSAGEGQPAAAGSGAGGQGPGQAPGPGQQPPPPPPPPEPARPAAPKGEQGAASSTGGSTTPTNKSGAEAQTPQATVTNNEKGETQGKKAECTKHVTESHAGQSGRGQYADPIDDSRGGTGGSSVSFTVAVTTPECSDTGTDNKSGAGGPAPPAAPAHAQPGPTESVSATATSTSSPVPTTTTTSSSGADAASPGPPGLAGKVGESGPSGPGSSGPGSTGHQNPGSSGTGSTGDHKPGSSGPGSTGHTNNENVEAKGNEEEKLPADAPITPSLFPELKWEDVKPYTPAIIPAVVGIGIIAFFLWKYFAHLGHKRRRTYRTVRDVPSPPLDEEILEHLQRGELPPPDYGYTMVTPPASAADRRAQRPPRVHTRTIIDLHLEVLHECEAADWENVKDDYLHILVEEFMGDGNGHSSSLDAPITNQALSRNNVPSTESDGIDRCPRNDDNPDPWSYMQTIQLATNPCAPNEDNPDPWNCMETIQLDTEPDPHSSPRNECPTPDHTYWMNWIDRNKHLVQDCTTQPWFLQLKADWKQYYQQHSANEDNAASGDHRKAATMESKKHAWKEWVAKQHALMHIYGEDEWFHHLLVHIQEETVPDKGEVPIAEKALELDKVMAAEDVLRVTDVPRTQLHRQLYLHKPLSTKIWILLLALVIEQCELERRLQETELYVDDLLQTC</sequence>
<feature type="domain" description="Schizont-infected cell agglutination C-terminal" evidence="3">
    <location>
        <begin position="687"/>
        <end position="790"/>
    </location>
</feature>
<dbReference type="AlphaFoldDB" id="A0A0D9QFM5"/>
<evidence type="ECO:0000313" key="6">
    <source>
        <dbReference type="Proteomes" id="UP000054561"/>
    </source>
</evidence>
<reference evidence="5 6" key="1">
    <citation type="submission" date="2014-03" db="EMBL/GenBank/DDBJ databases">
        <title>The Genome Sequence of Plasmodium fragile nilgiri.</title>
        <authorList>
            <consortium name="The Broad Institute Genomics Platform"/>
            <consortium name="The Broad Institute Genome Sequencing Center for Infectious Disease"/>
            <person name="Neafsey D."/>
            <person name="Duraisingh M."/>
            <person name="Young S.K."/>
            <person name="Zeng Q."/>
            <person name="Gargeya S."/>
            <person name="Abouelleil A."/>
            <person name="Alvarado L."/>
            <person name="Chapman S.B."/>
            <person name="Gainer-Dewar J."/>
            <person name="Goldberg J."/>
            <person name="Griggs A."/>
            <person name="Gujja S."/>
            <person name="Hansen M."/>
            <person name="Howarth C."/>
            <person name="Imamovic A."/>
            <person name="Larimer J."/>
            <person name="Pearson M."/>
            <person name="Poon T.W."/>
            <person name="Priest M."/>
            <person name="Roberts A."/>
            <person name="Saif S."/>
            <person name="Shea T."/>
            <person name="Sykes S."/>
            <person name="Wortman J."/>
            <person name="Nusbaum C."/>
            <person name="Birren B."/>
        </authorList>
    </citation>
    <scope>NUCLEOTIDE SEQUENCE [LARGE SCALE GENOMIC DNA]</scope>
    <source>
        <strain evidence="6">nilgiri</strain>
    </source>
</reference>
<feature type="compositionally biased region" description="Low complexity" evidence="1">
    <location>
        <begin position="505"/>
        <end position="515"/>
    </location>
</feature>
<name>A0A0D9QFM5_PLAFR</name>
<dbReference type="EMBL" id="KQ001712">
    <property type="protein sequence ID" value="KJP85783.1"/>
    <property type="molecule type" value="Genomic_DNA"/>
</dbReference>
<evidence type="ECO:0000256" key="2">
    <source>
        <dbReference type="SAM" id="Phobius"/>
    </source>
</evidence>
<accession>A0A0D9QFM5</accession>
<dbReference type="GeneID" id="24269913"/>
<dbReference type="InterPro" id="IPR024288">
    <property type="entry name" value="SICA_C"/>
</dbReference>
<feature type="compositionally biased region" description="Basic and acidic residues" evidence="1">
    <location>
        <begin position="463"/>
        <end position="480"/>
    </location>
</feature>
<feature type="compositionally biased region" description="Low complexity" evidence="1">
    <location>
        <begin position="386"/>
        <end position="395"/>
    </location>
</feature>
<feature type="compositionally biased region" description="Polar residues" evidence="1">
    <location>
        <begin position="795"/>
        <end position="817"/>
    </location>
</feature>
<keyword evidence="2" id="KW-0472">Membrane</keyword>